<dbReference type="AlphaFoldDB" id="A0A6L2NPR4"/>
<sequence length="265" mass="30662">MIKGKKGISPYDVSISEYAVSALRTERLNFVEGYTEEIVHDYDDRLETILRRKVNRVHVLDFEGLPPEMRQDLAERLRMVYTRDDEHELFLILALGLHTAKEMAEDRFKAYWDFLRSAPSYTYIKDPMRRLCHRLISYNNCGRVQVPEKVTATDLFYLRSMDRGAANVPYLLAQYLYRHAEGRKSGARLSGGYFIGCLAYHFDLVSDDRLRGLSVMTRELPLIDMGEFVKLDICMEVGDEWVWVAHGTERRPVAATATPGVLRMP</sequence>
<accession>A0A6L2NPR4</accession>
<reference evidence="1" key="1">
    <citation type="journal article" date="2019" name="Sci. Rep.">
        <title>Draft genome of Tanacetum cinerariifolium, the natural source of mosquito coil.</title>
        <authorList>
            <person name="Yamashiro T."/>
            <person name="Shiraishi A."/>
            <person name="Satake H."/>
            <person name="Nakayama K."/>
        </authorList>
    </citation>
    <scope>NUCLEOTIDE SEQUENCE</scope>
</reference>
<comment type="caution">
    <text evidence="1">The sequence shown here is derived from an EMBL/GenBank/DDBJ whole genome shotgun (WGS) entry which is preliminary data.</text>
</comment>
<gene>
    <name evidence="1" type="ORF">Tci_058502</name>
</gene>
<proteinExistence type="predicted"/>
<dbReference type="EMBL" id="BKCJ010009342">
    <property type="protein sequence ID" value="GEU86524.1"/>
    <property type="molecule type" value="Genomic_DNA"/>
</dbReference>
<evidence type="ECO:0000313" key="1">
    <source>
        <dbReference type="EMBL" id="GEU86524.1"/>
    </source>
</evidence>
<protein>
    <submittedName>
        <fullName evidence="1">Uncharacterized protein</fullName>
    </submittedName>
</protein>
<organism evidence="1">
    <name type="scientific">Tanacetum cinerariifolium</name>
    <name type="common">Dalmatian daisy</name>
    <name type="synonym">Chrysanthemum cinerariifolium</name>
    <dbReference type="NCBI Taxonomy" id="118510"/>
    <lineage>
        <taxon>Eukaryota</taxon>
        <taxon>Viridiplantae</taxon>
        <taxon>Streptophyta</taxon>
        <taxon>Embryophyta</taxon>
        <taxon>Tracheophyta</taxon>
        <taxon>Spermatophyta</taxon>
        <taxon>Magnoliopsida</taxon>
        <taxon>eudicotyledons</taxon>
        <taxon>Gunneridae</taxon>
        <taxon>Pentapetalae</taxon>
        <taxon>asterids</taxon>
        <taxon>campanulids</taxon>
        <taxon>Asterales</taxon>
        <taxon>Asteraceae</taxon>
        <taxon>Asteroideae</taxon>
        <taxon>Anthemideae</taxon>
        <taxon>Anthemidinae</taxon>
        <taxon>Tanacetum</taxon>
    </lineage>
</organism>
<name>A0A6L2NPR4_TANCI</name>